<protein>
    <submittedName>
        <fullName evidence="2">Uncharacterized protein</fullName>
    </submittedName>
</protein>
<evidence type="ECO:0000256" key="1">
    <source>
        <dbReference type="SAM" id="SignalP"/>
    </source>
</evidence>
<accession>E9H3K8</accession>
<organism evidence="2 3">
    <name type="scientific">Daphnia pulex</name>
    <name type="common">Water flea</name>
    <dbReference type="NCBI Taxonomy" id="6669"/>
    <lineage>
        <taxon>Eukaryota</taxon>
        <taxon>Metazoa</taxon>
        <taxon>Ecdysozoa</taxon>
        <taxon>Arthropoda</taxon>
        <taxon>Crustacea</taxon>
        <taxon>Branchiopoda</taxon>
        <taxon>Diplostraca</taxon>
        <taxon>Cladocera</taxon>
        <taxon>Anomopoda</taxon>
        <taxon>Daphniidae</taxon>
        <taxon>Daphnia</taxon>
    </lineage>
</organism>
<dbReference type="KEGG" id="dpx:DAPPUDRAFT_252833"/>
<name>E9H3K8_DAPPU</name>
<dbReference type="HOGENOM" id="CLU_2252749_0_0_1"/>
<dbReference type="InParanoid" id="E9H3K8"/>
<evidence type="ECO:0000313" key="2">
    <source>
        <dbReference type="EMBL" id="EFX73683.1"/>
    </source>
</evidence>
<gene>
    <name evidence="2" type="ORF">DAPPUDRAFT_252833</name>
</gene>
<keyword evidence="1" id="KW-0732">Signal</keyword>
<feature type="chain" id="PRO_5003237966" evidence="1">
    <location>
        <begin position="19"/>
        <end position="104"/>
    </location>
</feature>
<evidence type="ECO:0000313" key="3">
    <source>
        <dbReference type="Proteomes" id="UP000000305"/>
    </source>
</evidence>
<sequence length="104" mass="11539">MKFTIAYCLLLLVVASQAQQWRNNYDAGSYPSDDIRAPSAPAYPAEDYPAPFQPYTPPKHYKAKPGNPVLYREIPVPLPIPAYPASVILPSPPYPSKTHPIPYA</sequence>
<feature type="signal peptide" evidence="1">
    <location>
        <begin position="1"/>
        <end position="18"/>
    </location>
</feature>
<keyword evidence="3" id="KW-1185">Reference proteome</keyword>
<proteinExistence type="predicted"/>
<dbReference type="OrthoDB" id="10304261at2759"/>
<dbReference type="EMBL" id="GL732589">
    <property type="protein sequence ID" value="EFX73683.1"/>
    <property type="molecule type" value="Genomic_DNA"/>
</dbReference>
<dbReference type="Proteomes" id="UP000000305">
    <property type="component" value="Unassembled WGS sequence"/>
</dbReference>
<reference evidence="2 3" key="1">
    <citation type="journal article" date="2011" name="Science">
        <title>The ecoresponsive genome of Daphnia pulex.</title>
        <authorList>
            <person name="Colbourne J.K."/>
            <person name="Pfrender M.E."/>
            <person name="Gilbert D."/>
            <person name="Thomas W.K."/>
            <person name="Tucker A."/>
            <person name="Oakley T.H."/>
            <person name="Tokishita S."/>
            <person name="Aerts A."/>
            <person name="Arnold G.J."/>
            <person name="Basu M.K."/>
            <person name="Bauer D.J."/>
            <person name="Caceres C.E."/>
            <person name="Carmel L."/>
            <person name="Casola C."/>
            <person name="Choi J.H."/>
            <person name="Detter J.C."/>
            <person name="Dong Q."/>
            <person name="Dusheyko S."/>
            <person name="Eads B.D."/>
            <person name="Frohlich T."/>
            <person name="Geiler-Samerotte K.A."/>
            <person name="Gerlach D."/>
            <person name="Hatcher P."/>
            <person name="Jogdeo S."/>
            <person name="Krijgsveld J."/>
            <person name="Kriventseva E.V."/>
            <person name="Kultz D."/>
            <person name="Laforsch C."/>
            <person name="Lindquist E."/>
            <person name="Lopez J."/>
            <person name="Manak J.R."/>
            <person name="Muller J."/>
            <person name="Pangilinan J."/>
            <person name="Patwardhan R.P."/>
            <person name="Pitluck S."/>
            <person name="Pritham E.J."/>
            <person name="Rechtsteiner A."/>
            <person name="Rho M."/>
            <person name="Rogozin I.B."/>
            <person name="Sakarya O."/>
            <person name="Salamov A."/>
            <person name="Schaack S."/>
            <person name="Shapiro H."/>
            <person name="Shiga Y."/>
            <person name="Skalitzky C."/>
            <person name="Smith Z."/>
            <person name="Souvorov A."/>
            <person name="Sung W."/>
            <person name="Tang Z."/>
            <person name="Tsuchiya D."/>
            <person name="Tu H."/>
            <person name="Vos H."/>
            <person name="Wang M."/>
            <person name="Wolf Y.I."/>
            <person name="Yamagata H."/>
            <person name="Yamada T."/>
            <person name="Ye Y."/>
            <person name="Shaw J.R."/>
            <person name="Andrews J."/>
            <person name="Crease T.J."/>
            <person name="Tang H."/>
            <person name="Lucas S.M."/>
            <person name="Robertson H.M."/>
            <person name="Bork P."/>
            <person name="Koonin E.V."/>
            <person name="Zdobnov E.M."/>
            <person name="Grigoriev I.V."/>
            <person name="Lynch M."/>
            <person name="Boore J.L."/>
        </authorList>
    </citation>
    <scope>NUCLEOTIDE SEQUENCE [LARGE SCALE GENOMIC DNA]</scope>
</reference>
<dbReference type="AlphaFoldDB" id="E9H3K8"/>